<name>A0A9D3SQZ5_9TELE</name>
<accession>A0A9D3SQZ5</accession>
<protein>
    <recommendedName>
        <fullName evidence="4">Rho-GAP domain-containing protein</fullName>
    </recommendedName>
</protein>
<evidence type="ECO:0000313" key="6">
    <source>
        <dbReference type="Proteomes" id="UP000824219"/>
    </source>
</evidence>
<comment type="caution">
    <text evidence="5">The sequence shown here is derived from an EMBL/GenBank/DDBJ whole genome shotgun (WGS) entry which is preliminary data.</text>
</comment>
<dbReference type="PANTHER" id="PTHR23179">
    <property type="entry name" value="T-CELL ACTIVATION RHO GTPASE ACTIVATING PROTEIN-RELATED"/>
    <property type="match status" value="1"/>
</dbReference>
<organism evidence="5 6">
    <name type="scientific">Hemibagrus wyckioides</name>
    <dbReference type="NCBI Taxonomy" id="337641"/>
    <lineage>
        <taxon>Eukaryota</taxon>
        <taxon>Metazoa</taxon>
        <taxon>Chordata</taxon>
        <taxon>Craniata</taxon>
        <taxon>Vertebrata</taxon>
        <taxon>Euteleostomi</taxon>
        <taxon>Actinopterygii</taxon>
        <taxon>Neopterygii</taxon>
        <taxon>Teleostei</taxon>
        <taxon>Ostariophysi</taxon>
        <taxon>Siluriformes</taxon>
        <taxon>Bagridae</taxon>
        <taxon>Hemibagrus</taxon>
    </lineage>
</organism>
<keyword evidence="2" id="KW-0597">Phosphoprotein</keyword>
<keyword evidence="6" id="KW-1185">Reference proteome</keyword>
<keyword evidence="1" id="KW-0343">GTPase activation</keyword>
<dbReference type="EMBL" id="JAHKSW010000009">
    <property type="protein sequence ID" value="KAG7328308.1"/>
    <property type="molecule type" value="Genomic_DNA"/>
</dbReference>
<evidence type="ECO:0000256" key="1">
    <source>
        <dbReference type="ARBA" id="ARBA00022468"/>
    </source>
</evidence>
<dbReference type="AlphaFoldDB" id="A0A9D3SQZ5"/>
<dbReference type="InterPro" id="IPR000198">
    <property type="entry name" value="RhoGAP_dom"/>
</dbReference>
<dbReference type="Proteomes" id="UP000824219">
    <property type="component" value="Linkage Group LG09"/>
</dbReference>
<evidence type="ECO:0000256" key="3">
    <source>
        <dbReference type="SAM" id="MobiDB-lite"/>
    </source>
</evidence>
<sequence>MKVLSGHVVTKSQSENMDLLIMSASDGHNNMELPQLKQPNDNKLVTSSHTDNISRKRWRNVFQRVKRRQMDPGCATQLQSKALFGQDLSDVCEKNGYPPEPIMDILLALCRKGPYTEGVFRKAGNAKALKEIKEQLNNGVEVDLKTKPVILLADLLKDYLRHLPGSLLMADQYQAWMTAMQKNDLHERCTELQLVINTLPEPNIILLKHLIVLLYHICANTDRNKMNSSSLAVCISPNLLQTDIELIKNVTKLTEFLIENCCEIFGTDALTLLGDPEEEELSDKNDSLTSLHHDSAYDTDVDGYKGSYTEMHAFHSDSEEKSLDCFQVSSSPDTERKHTSKPFIRRCSEPTIVFNKSARNQPALSRSHTEMDFYGHILTKQISDERVLTGADERLSLMPKNICVSPPGEYFQYTCKDCSCCSSSSLESTFSSASENSIQTNSSINSSPSHRQAVQRKLSFPSRSKATVLGESKKRSQSMKAPNSRTKVCFSRGGISKRAQKALRHSQTLPEVLPLDRTFFVSQKPRRLSSEEVFQQVDSRILSNPPSYEQAILDNAQTVLSLCSPLTVDAARCMSRHTSSQSTFPAEPSNSCSVKHSICWGGERSDVLAASSTPQQGTVSETESEESNNGLSHCGSQQLLETLNVRETYV</sequence>
<dbReference type="PANTHER" id="PTHR23179:SF26">
    <property type="entry name" value="T-CELL ACTIVATION RHO GTPASE-ACTIVATING PROTEIN"/>
    <property type="match status" value="1"/>
</dbReference>
<dbReference type="PROSITE" id="PS50238">
    <property type="entry name" value="RHOGAP"/>
    <property type="match status" value="1"/>
</dbReference>
<feature type="compositionally biased region" description="Low complexity" evidence="3">
    <location>
        <begin position="438"/>
        <end position="449"/>
    </location>
</feature>
<dbReference type="CDD" id="cd04402">
    <property type="entry name" value="RhoGAP_ARHGAP20"/>
    <property type="match status" value="1"/>
</dbReference>
<feature type="domain" description="Rho-GAP" evidence="4">
    <location>
        <begin position="86"/>
        <end position="265"/>
    </location>
</feature>
<dbReference type="GO" id="GO:0035023">
    <property type="term" value="P:regulation of Rho protein signal transduction"/>
    <property type="evidence" value="ECO:0007669"/>
    <property type="project" value="InterPro"/>
</dbReference>
<dbReference type="InterPro" id="IPR008936">
    <property type="entry name" value="Rho_GTPase_activation_prot"/>
</dbReference>
<proteinExistence type="predicted"/>
<dbReference type="Pfam" id="PF00620">
    <property type="entry name" value="RhoGAP"/>
    <property type="match status" value="1"/>
</dbReference>
<dbReference type="GO" id="GO:0007165">
    <property type="term" value="P:signal transduction"/>
    <property type="evidence" value="ECO:0007669"/>
    <property type="project" value="InterPro"/>
</dbReference>
<dbReference type="OrthoDB" id="27389at2759"/>
<dbReference type="GO" id="GO:0005096">
    <property type="term" value="F:GTPase activator activity"/>
    <property type="evidence" value="ECO:0007669"/>
    <property type="project" value="UniProtKB-KW"/>
</dbReference>
<evidence type="ECO:0000313" key="5">
    <source>
        <dbReference type="EMBL" id="KAG7328308.1"/>
    </source>
</evidence>
<reference evidence="5 6" key="1">
    <citation type="submission" date="2021-06" db="EMBL/GenBank/DDBJ databases">
        <title>Chromosome-level genome assembly of the red-tail catfish (Hemibagrus wyckioides).</title>
        <authorList>
            <person name="Shao F."/>
        </authorList>
    </citation>
    <scope>NUCLEOTIDE SEQUENCE [LARGE SCALE GENOMIC DNA]</scope>
    <source>
        <strain evidence="5">EC202008001</strain>
        <tissue evidence="5">Blood</tissue>
    </source>
</reference>
<gene>
    <name evidence="5" type="ORF">KOW79_008252</name>
</gene>
<evidence type="ECO:0000256" key="2">
    <source>
        <dbReference type="ARBA" id="ARBA00022553"/>
    </source>
</evidence>
<feature type="compositionally biased region" description="Polar residues" evidence="3">
    <location>
        <begin position="610"/>
        <end position="619"/>
    </location>
</feature>
<dbReference type="Gene3D" id="1.10.555.10">
    <property type="entry name" value="Rho GTPase activation protein"/>
    <property type="match status" value="1"/>
</dbReference>
<dbReference type="SMART" id="SM00324">
    <property type="entry name" value="RhoGAP"/>
    <property type="match status" value="1"/>
</dbReference>
<dbReference type="SUPFAM" id="SSF48350">
    <property type="entry name" value="GTPase activation domain, GAP"/>
    <property type="match status" value="1"/>
</dbReference>
<feature type="region of interest" description="Disordered" evidence="3">
    <location>
        <begin position="438"/>
        <end position="486"/>
    </location>
</feature>
<feature type="region of interest" description="Disordered" evidence="3">
    <location>
        <begin position="610"/>
        <end position="633"/>
    </location>
</feature>
<dbReference type="InterPro" id="IPR047886">
    <property type="entry name" value="ARHGAP20-like_RhoGAP"/>
</dbReference>
<evidence type="ECO:0000259" key="4">
    <source>
        <dbReference type="PROSITE" id="PS50238"/>
    </source>
</evidence>